<keyword evidence="7" id="KW-0862">Zinc</keyword>
<dbReference type="STRING" id="1198029.A0A1U7LQ51"/>
<dbReference type="InterPro" id="IPR047546">
    <property type="entry name" value="Rcat_RBR_RNF216"/>
</dbReference>
<dbReference type="CDD" id="cd20353">
    <property type="entry name" value="Rcat_RBR_RNF216"/>
    <property type="match status" value="1"/>
</dbReference>
<dbReference type="GO" id="GO:0008270">
    <property type="term" value="F:zinc ion binding"/>
    <property type="evidence" value="ECO:0007669"/>
    <property type="project" value="UniProtKB-KW"/>
</dbReference>
<evidence type="ECO:0000256" key="3">
    <source>
        <dbReference type="ARBA" id="ARBA00022723"/>
    </source>
</evidence>
<keyword evidence="8" id="KW-0472">Membrane</keyword>
<evidence type="ECO:0000256" key="8">
    <source>
        <dbReference type="SAM" id="Phobius"/>
    </source>
</evidence>
<reference evidence="10 11" key="1">
    <citation type="submission" date="2016-04" db="EMBL/GenBank/DDBJ databases">
        <title>Evolutionary innovation and constraint leading to complex multicellularity in the Ascomycota.</title>
        <authorList>
            <person name="Cisse O."/>
            <person name="Nguyen A."/>
            <person name="Hewitt D.A."/>
            <person name="Jedd G."/>
            <person name="Stajich J.E."/>
        </authorList>
    </citation>
    <scope>NUCLEOTIDE SEQUENCE [LARGE SCALE GENOMIC DNA]</scope>
    <source>
        <strain evidence="10 11">DAH-3</strain>
    </source>
</reference>
<dbReference type="SUPFAM" id="SSF57850">
    <property type="entry name" value="RING/U-box"/>
    <property type="match status" value="1"/>
</dbReference>
<dbReference type="InterPro" id="IPR051628">
    <property type="entry name" value="LUBAC_E3_Ligases"/>
</dbReference>
<protein>
    <submittedName>
        <fullName evidence="10">E3 ubiquitin-protein ligase RNF216</fullName>
    </submittedName>
</protein>
<dbReference type="CDD" id="cd16630">
    <property type="entry name" value="RING-HC_RBR_RNF216"/>
    <property type="match status" value="1"/>
</dbReference>
<comment type="caution">
    <text evidence="10">The sequence shown here is derived from an EMBL/GenBank/DDBJ whole genome shotgun (WGS) entry which is preliminary data.</text>
</comment>
<name>A0A1U7LQ51_NEOID</name>
<evidence type="ECO:0000256" key="1">
    <source>
        <dbReference type="ARBA" id="ARBA00004906"/>
    </source>
</evidence>
<keyword evidence="11" id="KW-1185">Reference proteome</keyword>
<keyword evidence="5" id="KW-0863">Zinc-finger</keyword>
<feature type="transmembrane region" description="Helical" evidence="8">
    <location>
        <begin position="364"/>
        <end position="390"/>
    </location>
</feature>
<organism evidence="10 11">
    <name type="scientific">Neolecta irregularis (strain DAH-3)</name>
    <dbReference type="NCBI Taxonomy" id="1198029"/>
    <lineage>
        <taxon>Eukaryota</taxon>
        <taxon>Fungi</taxon>
        <taxon>Dikarya</taxon>
        <taxon>Ascomycota</taxon>
        <taxon>Taphrinomycotina</taxon>
        <taxon>Neolectales</taxon>
        <taxon>Neolectaceae</taxon>
        <taxon>Neolecta</taxon>
    </lineage>
</organism>
<evidence type="ECO:0000256" key="2">
    <source>
        <dbReference type="ARBA" id="ARBA00022679"/>
    </source>
</evidence>
<evidence type="ECO:0000313" key="10">
    <source>
        <dbReference type="EMBL" id="OLL24759.1"/>
    </source>
</evidence>
<dbReference type="Gene3D" id="1.20.120.1750">
    <property type="match status" value="1"/>
</dbReference>
<dbReference type="PROSITE" id="PS51873">
    <property type="entry name" value="TRIAD"/>
    <property type="match status" value="1"/>
</dbReference>
<evidence type="ECO:0000259" key="9">
    <source>
        <dbReference type="PROSITE" id="PS51873"/>
    </source>
</evidence>
<dbReference type="InterPro" id="IPR044066">
    <property type="entry name" value="TRIAD_supradom"/>
</dbReference>
<keyword evidence="6" id="KW-0833">Ubl conjugation pathway</keyword>
<dbReference type="GO" id="GO:0016740">
    <property type="term" value="F:transferase activity"/>
    <property type="evidence" value="ECO:0007669"/>
    <property type="project" value="UniProtKB-KW"/>
</dbReference>
<keyword evidence="4" id="KW-0677">Repeat</keyword>
<evidence type="ECO:0000313" key="11">
    <source>
        <dbReference type="Proteomes" id="UP000186594"/>
    </source>
</evidence>
<evidence type="ECO:0000256" key="5">
    <source>
        <dbReference type="ARBA" id="ARBA00022771"/>
    </source>
</evidence>
<evidence type="ECO:0000256" key="4">
    <source>
        <dbReference type="ARBA" id="ARBA00022737"/>
    </source>
</evidence>
<evidence type="ECO:0000256" key="6">
    <source>
        <dbReference type="ARBA" id="ARBA00022786"/>
    </source>
</evidence>
<keyword evidence="8" id="KW-1133">Transmembrane helix</keyword>
<keyword evidence="8" id="KW-0812">Transmembrane</keyword>
<dbReference type="Pfam" id="PF26200">
    <property type="entry name" value="Rcat_RNF216"/>
    <property type="match status" value="1"/>
</dbReference>
<dbReference type="Pfam" id="PF26191">
    <property type="entry name" value="RING-HC_RBR_RNF216"/>
    <property type="match status" value="1"/>
</dbReference>
<dbReference type="InterPro" id="IPR047544">
    <property type="entry name" value="RING-HC_RBR_RNF216"/>
</dbReference>
<dbReference type="PANTHER" id="PTHR22770:SF42">
    <property type="entry name" value="FINGER PROTEIN (ZIN), PUTATIVE (AFU_ORTHOLOGUE AFUA_4G03910)-RELATED"/>
    <property type="match status" value="1"/>
</dbReference>
<dbReference type="EMBL" id="LXFE01000640">
    <property type="protein sequence ID" value="OLL24759.1"/>
    <property type="molecule type" value="Genomic_DNA"/>
</dbReference>
<feature type="domain" description="RING-type" evidence="9">
    <location>
        <begin position="239"/>
        <end position="535"/>
    </location>
</feature>
<dbReference type="OMA" id="IQIEVFR"/>
<feature type="non-terminal residue" evidence="10">
    <location>
        <position position="1"/>
    </location>
</feature>
<dbReference type="OrthoDB" id="10009520at2759"/>
<sequence length="609" mass="69066">TTPSTSTHIRAIRAVLPDIDPAYLLHCLSHYRHNHVQRVVEKILLNNAHYPTVSAAPPRSSVHLRNDRLLLLNLAFPHVDVDALRRKIADNPHLPLDTIAESIIAADASLPKRPEPGRLDPWERFRSSSYIHAAKQQLSLEFPDLAGPQINAIMAESNYDYFKSREKLPSVQPAWWHRLKNYVGMSHRKPVQFSLSNMPSTGCPDLDIQIGSIVRLHAVERDREFALKLNRREYDRFKSNIECECCYGDFPWEEMTCCTQGHLFCQDCLVRFVKEGLFVQGNLRGAERIHCLSSAAACDAFISPVLVDLALPSDIKKTFYDCYAQSCLDKSGLPLVRCQFCGYAEIQQTLQITLRDIAIKLPGFLLPVALALTVPALTICLLFIAALFAASQLLRLAAMSASPSHLWHSLHRRLVDTFTKVARDKRGSVFSCQNESCKRKTCFTCEREWLPLHKCFEEENQKLRLYIEKAMADAIKRTCPNCNISFVKLDGCNKLVCPCGYAMCYICRKDIRIEGYRHFCQHFRALRGVKCSEGCGKCDLYQVEDEAKILQDARDRAIAEYTSLNAHPAFQTRSMQVRAGPPVNDIFDGDSLINSLELALYKIIDIIMT</sequence>
<dbReference type="AlphaFoldDB" id="A0A1U7LQ51"/>
<evidence type="ECO:0000256" key="7">
    <source>
        <dbReference type="ARBA" id="ARBA00022833"/>
    </source>
</evidence>
<dbReference type="PANTHER" id="PTHR22770">
    <property type="entry name" value="UBIQUITIN CONJUGATING ENZYME 7 INTERACTING PROTEIN-RELATED"/>
    <property type="match status" value="1"/>
</dbReference>
<keyword evidence="2" id="KW-0808">Transferase</keyword>
<comment type="pathway">
    <text evidence="1">Protein modification; protein ubiquitination.</text>
</comment>
<gene>
    <name evidence="10" type="ORF">NEOLI_004515</name>
</gene>
<proteinExistence type="predicted"/>
<keyword evidence="3" id="KW-0479">Metal-binding</keyword>
<accession>A0A1U7LQ51</accession>
<dbReference type="Proteomes" id="UP000186594">
    <property type="component" value="Unassembled WGS sequence"/>
</dbReference>